<evidence type="ECO:0000256" key="8">
    <source>
        <dbReference type="SAM" id="Coils"/>
    </source>
</evidence>
<dbReference type="NCBIfam" id="TIGR03825">
    <property type="entry name" value="FliH_bacil"/>
    <property type="match status" value="1"/>
</dbReference>
<evidence type="ECO:0000313" key="11">
    <source>
        <dbReference type="Proteomes" id="UP000587942"/>
    </source>
</evidence>
<name>A0A846TME6_9BACI</name>
<evidence type="ECO:0000256" key="5">
    <source>
        <dbReference type="ARBA" id="ARBA00022927"/>
    </source>
</evidence>
<evidence type="ECO:0000259" key="9">
    <source>
        <dbReference type="Pfam" id="PF02108"/>
    </source>
</evidence>
<sequence>MILLSRLIKSQYTSTVPAEKKVISIRMLEATNQQDVPQVFTHTEDERRRILDDAALEADRIVSRAMEEAEQIRHQIHREKQEWEQQKSLLAEESRQIGHEQGYQEGKNQGYADYRQTILFAQETVEAAKRDYQNHIDSSENVILDLGVKIAGKILGEKLAAEEGFLPLVKRALKNSRDYKDIQLHVHPKHYQELIAQKEELIAIFPKDIAFYIYPDDELEETACIIESENGRIDASVDSQLEEIKFKLFELLESEQS</sequence>
<evidence type="ECO:0000256" key="2">
    <source>
        <dbReference type="ARBA" id="ARBA00006602"/>
    </source>
</evidence>
<dbReference type="InterPro" id="IPR018035">
    <property type="entry name" value="Flagellar_FliH/T3SS_HrpE"/>
</dbReference>
<dbReference type="EMBL" id="JAAVUM010000004">
    <property type="protein sequence ID" value="NKE05275.1"/>
    <property type="molecule type" value="Genomic_DNA"/>
</dbReference>
<feature type="domain" description="Flagellar assembly protein FliH/Type III secretion system HrpE" evidence="9">
    <location>
        <begin position="125"/>
        <end position="243"/>
    </location>
</feature>
<reference evidence="10 11" key="1">
    <citation type="submission" date="2020-03" db="EMBL/GenBank/DDBJ databases">
        <authorList>
            <person name="Sun Q."/>
        </authorList>
    </citation>
    <scope>NUCLEOTIDE SEQUENCE [LARGE SCALE GENOMIC DNA]</scope>
    <source>
        <strain evidence="10 11">KACC 21451</strain>
    </source>
</reference>
<keyword evidence="10" id="KW-0969">Cilium</keyword>
<dbReference type="GO" id="GO:0044781">
    <property type="term" value="P:bacterial-type flagellum organization"/>
    <property type="evidence" value="ECO:0007669"/>
    <property type="project" value="UniProtKB-KW"/>
</dbReference>
<protein>
    <recommendedName>
        <fullName evidence="7">Flagellar assembly protein FliH</fullName>
    </recommendedName>
</protein>
<dbReference type="InterPro" id="IPR051472">
    <property type="entry name" value="T3SS_Stator/FliH"/>
</dbReference>
<dbReference type="GO" id="GO:0005829">
    <property type="term" value="C:cytosol"/>
    <property type="evidence" value="ECO:0007669"/>
    <property type="project" value="TreeGrafter"/>
</dbReference>
<comment type="similarity">
    <text evidence="2">Belongs to the FliH family.</text>
</comment>
<evidence type="ECO:0000256" key="3">
    <source>
        <dbReference type="ARBA" id="ARBA00022448"/>
    </source>
</evidence>
<keyword evidence="10" id="KW-0966">Cell projection</keyword>
<dbReference type="AlphaFoldDB" id="A0A846TME6"/>
<gene>
    <name evidence="10" type="primary">fliH</name>
    <name evidence="10" type="ORF">GWK17_07270</name>
</gene>
<keyword evidence="4" id="KW-1005">Bacterial flagellum biogenesis</keyword>
<evidence type="ECO:0000313" key="10">
    <source>
        <dbReference type="EMBL" id="NKE05275.1"/>
    </source>
</evidence>
<comment type="function">
    <text evidence="1">Needed for flagellar regrowth and assembly.</text>
</comment>
<keyword evidence="3" id="KW-0813">Transport</keyword>
<organism evidence="10 11">
    <name type="scientific">Mesobacillus selenatarsenatis</name>
    <dbReference type="NCBI Taxonomy" id="388741"/>
    <lineage>
        <taxon>Bacteria</taxon>
        <taxon>Bacillati</taxon>
        <taxon>Bacillota</taxon>
        <taxon>Bacilli</taxon>
        <taxon>Bacillales</taxon>
        <taxon>Bacillaceae</taxon>
        <taxon>Mesobacillus</taxon>
    </lineage>
</organism>
<dbReference type="Pfam" id="PF02108">
    <property type="entry name" value="FliH"/>
    <property type="match status" value="1"/>
</dbReference>
<dbReference type="Proteomes" id="UP000587942">
    <property type="component" value="Unassembled WGS sequence"/>
</dbReference>
<evidence type="ECO:0000256" key="4">
    <source>
        <dbReference type="ARBA" id="ARBA00022795"/>
    </source>
</evidence>
<keyword evidence="10" id="KW-0282">Flagellum</keyword>
<feature type="coiled-coil region" evidence="8">
    <location>
        <begin position="62"/>
        <end position="131"/>
    </location>
</feature>
<keyword evidence="6" id="KW-1006">Bacterial flagellum protein export</keyword>
<comment type="caution">
    <text evidence="10">The sequence shown here is derived from an EMBL/GenBank/DDBJ whole genome shotgun (WGS) entry which is preliminary data.</text>
</comment>
<dbReference type="PANTHER" id="PTHR34982">
    <property type="entry name" value="YOP PROTEINS TRANSLOCATION PROTEIN L"/>
    <property type="match status" value="1"/>
</dbReference>
<evidence type="ECO:0000256" key="6">
    <source>
        <dbReference type="ARBA" id="ARBA00023225"/>
    </source>
</evidence>
<dbReference type="InterPro" id="IPR022524">
    <property type="entry name" value="FliH_Bacilli"/>
</dbReference>
<dbReference type="GO" id="GO:0015031">
    <property type="term" value="P:protein transport"/>
    <property type="evidence" value="ECO:0007669"/>
    <property type="project" value="UniProtKB-KW"/>
</dbReference>
<evidence type="ECO:0000256" key="1">
    <source>
        <dbReference type="ARBA" id="ARBA00003041"/>
    </source>
</evidence>
<accession>A0A846TME6</accession>
<keyword evidence="5" id="KW-0653">Protein transport</keyword>
<keyword evidence="8" id="KW-0175">Coiled coil</keyword>
<dbReference type="PANTHER" id="PTHR34982:SF1">
    <property type="entry name" value="FLAGELLAR ASSEMBLY PROTEIN FLIH"/>
    <property type="match status" value="1"/>
</dbReference>
<dbReference type="RefSeq" id="WP_167831750.1">
    <property type="nucleotide sequence ID" value="NZ_JAAVUM010000004.1"/>
</dbReference>
<evidence type="ECO:0000256" key="7">
    <source>
        <dbReference type="NCBIfam" id="TIGR03825"/>
    </source>
</evidence>
<dbReference type="Gene3D" id="1.20.5.620">
    <property type="entry name" value="F1F0 ATP synthase subunit B, membrane domain"/>
    <property type="match status" value="1"/>
</dbReference>
<proteinExistence type="inferred from homology"/>